<dbReference type="Proteomes" id="UP001500630">
    <property type="component" value="Unassembled WGS sequence"/>
</dbReference>
<sequence length="88" mass="9345">MSGCALNRLRPMASRSQRAEAVRRQARERLVAVLGGEFDAERVLPPETLAPVQAVPAAGPGAECRAARAGMKRRRQGQEAVGPALRAA</sequence>
<reference evidence="3" key="1">
    <citation type="journal article" date="2019" name="Int. J. Syst. Evol. Microbiol.">
        <title>The Global Catalogue of Microorganisms (GCM) 10K type strain sequencing project: providing services to taxonomists for standard genome sequencing and annotation.</title>
        <authorList>
            <consortium name="The Broad Institute Genomics Platform"/>
            <consortium name="The Broad Institute Genome Sequencing Center for Infectious Disease"/>
            <person name="Wu L."/>
            <person name="Ma J."/>
        </authorList>
    </citation>
    <scope>NUCLEOTIDE SEQUENCE [LARGE SCALE GENOMIC DNA]</scope>
    <source>
        <strain evidence="3">JCM 17326</strain>
    </source>
</reference>
<feature type="region of interest" description="Disordered" evidence="1">
    <location>
        <begin position="65"/>
        <end position="88"/>
    </location>
</feature>
<organism evidence="2 3">
    <name type="scientific">Nonomuraea rosea</name>
    <dbReference type="NCBI Taxonomy" id="638574"/>
    <lineage>
        <taxon>Bacteria</taxon>
        <taxon>Bacillati</taxon>
        <taxon>Actinomycetota</taxon>
        <taxon>Actinomycetes</taxon>
        <taxon>Streptosporangiales</taxon>
        <taxon>Streptosporangiaceae</taxon>
        <taxon>Nonomuraea</taxon>
    </lineage>
</organism>
<proteinExistence type="predicted"/>
<evidence type="ECO:0000313" key="2">
    <source>
        <dbReference type="EMBL" id="GAA3546912.1"/>
    </source>
</evidence>
<dbReference type="EMBL" id="BAABDQ010000005">
    <property type="protein sequence ID" value="GAA3546912.1"/>
    <property type="molecule type" value="Genomic_DNA"/>
</dbReference>
<comment type="caution">
    <text evidence="2">The sequence shown here is derived from an EMBL/GenBank/DDBJ whole genome shotgun (WGS) entry which is preliminary data.</text>
</comment>
<evidence type="ECO:0000313" key="3">
    <source>
        <dbReference type="Proteomes" id="UP001500630"/>
    </source>
</evidence>
<accession>A0ABP6WBH9</accession>
<evidence type="ECO:0000256" key="1">
    <source>
        <dbReference type="SAM" id="MobiDB-lite"/>
    </source>
</evidence>
<name>A0ABP6WBH9_9ACTN</name>
<protein>
    <submittedName>
        <fullName evidence="2">Uncharacterized protein</fullName>
    </submittedName>
</protein>
<keyword evidence="3" id="KW-1185">Reference proteome</keyword>
<gene>
    <name evidence="2" type="ORF">GCM10022419_028900</name>
</gene>